<feature type="compositionally biased region" description="Pro residues" evidence="1">
    <location>
        <begin position="32"/>
        <end position="46"/>
    </location>
</feature>
<dbReference type="EMBL" id="JAPTGG010000009">
    <property type="protein sequence ID" value="MCZ0865951.1"/>
    <property type="molecule type" value="Genomic_DNA"/>
</dbReference>
<gene>
    <name evidence="2" type="ORF">O0V09_12125</name>
</gene>
<dbReference type="Pfam" id="PF11219">
    <property type="entry name" value="DUF3014"/>
    <property type="match status" value="1"/>
</dbReference>
<evidence type="ECO:0000256" key="1">
    <source>
        <dbReference type="SAM" id="MobiDB-lite"/>
    </source>
</evidence>
<protein>
    <submittedName>
        <fullName evidence="2">DUF3014 domain-containing protein</fullName>
    </submittedName>
</protein>
<dbReference type="InterPro" id="IPR021382">
    <property type="entry name" value="DUF3014"/>
</dbReference>
<dbReference type="AlphaFoldDB" id="A0A9J6RPA2"/>
<comment type="caution">
    <text evidence="2">The sequence shown here is derived from an EMBL/GenBank/DDBJ whole genome shotgun (WGS) entry which is preliminary data.</text>
</comment>
<feature type="region of interest" description="Disordered" evidence="1">
    <location>
        <begin position="29"/>
        <end position="83"/>
    </location>
</feature>
<reference evidence="2 3" key="1">
    <citation type="submission" date="2022-12" db="EMBL/GenBank/DDBJ databases">
        <title>Dasania phycosphaerae sp. nov., isolated from particulate material of the south coast of Korea.</title>
        <authorList>
            <person name="Jiang Y."/>
        </authorList>
    </citation>
    <scope>NUCLEOTIDE SEQUENCE [LARGE SCALE GENOMIC DNA]</scope>
    <source>
        <strain evidence="2 3">GY-19</strain>
    </source>
</reference>
<evidence type="ECO:0000313" key="3">
    <source>
        <dbReference type="Proteomes" id="UP001069090"/>
    </source>
</evidence>
<dbReference type="Proteomes" id="UP001069090">
    <property type="component" value="Unassembled WGS sequence"/>
</dbReference>
<proteinExistence type="predicted"/>
<accession>A0A9J6RPA2</accession>
<dbReference type="RefSeq" id="WP_258332104.1">
    <property type="nucleotide sequence ID" value="NZ_JAPTGG010000009.1"/>
</dbReference>
<evidence type="ECO:0000313" key="2">
    <source>
        <dbReference type="EMBL" id="MCZ0865951.1"/>
    </source>
</evidence>
<name>A0A9J6RPA2_9GAMM</name>
<organism evidence="2 3">
    <name type="scientific">Dasania phycosphaerae</name>
    <dbReference type="NCBI Taxonomy" id="2950436"/>
    <lineage>
        <taxon>Bacteria</taxon>
        <taxon>Pseudomonadati</taxon>
        <taxon>Pseudomonadota</taxon>
        <taxon>Gammaproteobacteria</taxon>
        <taxon>Cellvibrionales</taxon>
        <taxon>Spongiibacteraceae</taxon>
        <taxon>Dasania</taxon>
    </lineage>
</organism>
<sequence length="261" mass="29512">MKKSSVLGLIVVVVALVAALSYWQLQQGVEPSKPPAPQLAPEPEPAPVMRKEPEALEPVAEPEPDPNADLLPPPVSLDSSDEDVKALAESLAPSLKAWLQPQQQLRKWVATVDMMADGSFPRKYPALVYPLGKFEVEKNNGVLRASESNNKRVDALVKAVTAIDPQLLARYYRYWQPLLDKAYSEQGRSELFSDRLMKSIERIITLEPAPLRAELVQPHVFYRYKDEALEKRSDLDKMIWRLGRDNQKALQAFLTEFKQQL</sequence>
<keyword evidence="3" id="KW-1185">Reference proteome</keyword>